<evidence type="ECO:0000313" key="1">
    <source>
        <dbReference type="EMBL" id="MBW8486978.1"/>
    </source>
</evidence>
<sequence length="94" mass="9901">MIELVDGALLAAGVPVPRRPQARAAILRFLAAHRAPIRRQAIGADAAGAGYTVGRYVHVHAHEMFDGAGLTPAERVRVLTAMRDRGLRPVAAGG</sequence>
<accession>A0ABS7G2N4</accession>
<dbReference type="RefSeq" id="WP_220170210.1">
    <property type="nucleotide sequence ID" value="NZ_JAIBOA010000028.1"/>
</dbReference>
<reference evidence="1 2" key="1">
    <citation type="submission" date="2021-07" db="EMBL/GenBank/DDBJ databases">
        <title>Actinomadura sp. PM05-2 isolated from lichen.</title>
        <authorList>
            <person name="Somphong A."/>
            <person name="Phongsopitanun W."/>
            <person name="Tanasupawat S."/>
            <person name="Peongsungnone V."/>
        </authorList>
    </citation>
    <scope>NUCLEOTIDE SEQUENCE [LARGE SCALE GENOMIC DNA]</scope>
    <source>
        <strain evidence="1 2">PM05-2</strain>
    </source>
</reference>
<organism evidence="1 2">
    <name type="scientific">Actinomadura parmotrematis</name>
    <dbReference type="NCBI Taxonomy" id="2864039"/>
    <lineage>
        <taxon>Bacteria</taxon>
        <taxon>Bacillati</taxon>
        <taxon>Actinomycetota</taxon>
        <taxon>Actinomycetes</taxon>
        <taxon>Streptosporangiales</taxon>
        <taxon>Thermomonosporaceae</taxon>
        <taxon>Actinomadura</taxon>
    </lineage>
</organism>
<name>A0ABS7G2N4_9ACTN</name>
<protein>
    <submittedName>
        <fullName evidence="1">Uncharacterized protein</fullName>
    </submittedName>
</protein>
<proteinExistence type="predicted"/>
<evidence type="ECO:0000313" key="2">
    <source>
        <dbReference type="Proteomes" id="UP000774570"/>
    </source>
</evidence>
<gene>
    <name evidence="1" type="ORF">K1Y72_31730</name>
</gene>
<dbReference type="EMBL" id="JAIBOA010000028">
    <property type="protein sequence ID" value="MBW8486978.1"/>
    <property type="molecule type" value="Genomic_DNA"/>
</dbReference>
<keyword evidence="2" id="KW-1185">Reference proteome</keyword>
<comment type="caution">
    <text evidence="1">The sequence shown here is derived from an EMBL/GenBank/DDBJ whole genome shotgun (WGS) entry which is preliminary data.</text>
</comment>
<dbReference type="Proteomes" id="UP000774570">
    <property type="component" value="Unassembled WGS sequence"/>
</dbReference>